<accession>A0A4Y7XDS3</accession>
<dbReference type="PROSITE" id="PS51257">
    <property type="entry name" value="PROKAR_LIPOPROTEIN"/>
    <property type="match status" value="1"/>
</dbReference>
<evidence type="ECO:0000313" key="1">
    <source>
        <dbReference type="EMBL" id="TEU28647.1"/>
    </source>
</evidence>
<proteinExistence type="predicted"/>
<evidence type="ECO:0008006" key="3">
    <source>
        <dbReference type="Google" id="ProtNLM"/>
    </source>
</evidence>
<keyword evidence="2" id="KW-1185">Reference proteome</keyword>
<reference evidence="1 2" key="1">
    <citation type="submission" date="2019-03" db="EMBL/GenBank/DDBJ databases">
        <title>Alkanindiges illinoisensis: a potential pathogenic isolated from ascites of a gastric cancer patient with abdominal metastasis.</title>
        <authorList>
            <person name="Hu X."/>
            <person name="Yang B."/>
            <person name="Yan X."/>
            <person name="Lin L."/>
            <person name="Zhao H."/>
            <person name="Zhou F."/>
            <person name="Su B."/>
            <person name="Chen J."/>
            <person name="Rui Y."/>
            <person name="Wang Q."/>
            <person name="Zheng L."/>
        </authorList>
    </citation>
    <scope>NUCLEOTIDE SEQUENCE [LARGE SCALE GENOMIC DNA]</scope>
    <source>
        <strain evidence="1 2">NFYY 23406</strain>
    </source>
</reference>
<evidence type="ECO:0000313" key="2">
    <source>
        <dbReference type="Proteomes" id="UP000297834"/>
    </source>
</evidence>
<organism evidence="1 2">
    <name type="scientific">Alkanindiges illinoisensis</name>
    <dbReference type="NCBI Taxonomy" id="197183"/>
    <lineage>
        <taxon>Bacteria</taxon>
        <taxon>Pseudomonadati</taxon>
        <taxon>Pseudomonadota</taxon>
        <taxon>Gammaproteobacteria</taxon>
        <taxon>Moraxellales</taxon>
        <taxon>Moraxellaceae</taxon>
        <taxon>Alkanindiges</taxon>
    </lineage>
</organism>
<dbReference type="EMBL" id="SNTY01000015">
    <property type="protein sequence ID" value="TEU28647.1"/>
    <property type="molecule type" value="Genomic_DNA"/>
</dbReference>
<dbReference type="RefSeq" id="WP_134243907.1">
    <property type="nucleotide sequence ID" value="NZ_SNTY01000015.1"/>
</dbReference>
<dbReference type="AlphaFoldDB" id="A0A4Y7XDS3"/>
<dbReference type="Proteomes" id="UP000297834">
    <property type="component" value="Unassembled WGS sequence"/>
</dbReference>
<gene>
    <name evidence="1" type="ORF">E2B99_05235</name>
</gene>
<name>A0A4Y7XDS3_9GAMM</name>
<protein>
    <recommendedName>
        <fullName evidence="3">DUF4878 domain-containing protein</fullName>
    </recommendedName>
</protein>
<comment type="caution">
    <text evidence="1">The sequence shown here is derived from an EMBL/GenBank/DDBJ whole genome shotgun (WGS) entry which is preliminary data.</text>
</comment>
<sequence length="145" mass="16645">MKLAIYLAACGLIVACSSNDTTPSSKPSTVYEQYNDKIIQGISYEEEKSYFTDAKQAEIEQKIPQYMQQMKKNREQVIQMYQSISQSVARCKKIRLLEERIDGNTAYLSYEQTDICNPGSSHLQKQSVVMHNEQGWKIHQVEIAL</sequence>
<dbReference type="OrthoDB" id="6717507at2"/>